<feature type="region of interest" description="Disordered" evidence="1">
    <location>
        <begin position="63"/>
        <end position="87"/>
    </location>
</feature>
<organism evidence="3 4">
    <name type="scientific">Bacillus spongiae</name>
    <dbReference type="NCBI Taxonomy" id="2683610"/>
    <lineage>
        <taxon>Bacteria</taxon>
        <taxon>Bacillati</taxon>
        <taxon>Bacillota</taxon>
        <taxon>Bacilli</taxon>
        <taxon>Bacillales</taxon>
        <taxon>Bacillaceae</taxon>
        <taxon>Bacillus</taxon>
    </lineage>
</organism>
<name>A0ABU8HE00_9BACI</name>
<keyword evidence="2" id="KW-0812">Transmembrane</keyword>
<accession>A0ABU8HE00</accession>
<gene>
    <name evidence="3" type="ORF">WAK64_10100</name>
</gene>
<comment type="caution">
    <text evidence="3">The sequence shown here is derived from an EMBL/GenBank/DDBJ whole genome shotgun (WGS) entry which is preliminary data.</text>
</comment>
<feature type="transmembrane region" description="Helical" evidence="2">
    <location>
        <begin position="113"/>
        <end position="136"/>
    </location>
</feature>
<protein>
    <submittedName>
        <fullName evidence="3">DUF1700 domain-containing protein</fullName>
    </submittedName>
</protein>
<feature type="compositionally biased region" description="Basic and acidic residues" evidence="1">
    <location>
        <begin position="63"/>
        <end position="77"/>
    </location>
</feature>
<evidence type="ECO:0000256" key="1">
    <source>
        <dbReference type="SAM" id="MobiDB-lite"/>
    </source>
</evidence>
<dbReference type="EMBL" id="JBBAXC010000007">
    <property type="protein sequence ID" value="MEI5907408.1"/>
    <property type="molecule type" value="Genomic_DNA"/>
</dbReference>
<proteinExistence type="predicted"/>
<reference evidence="3 4" key="1">
    <citation type="journal article" date="2018" name="J. Microbiol.">
        <title>Bacillus spongiae sp. nov., isolated from sponge of Jeju Island.</title>
        <authorList>
            <person name="Lee G.E."/>
            <person name="Im W.T."/>
            <person name="Park J.S."/>
        </authorList>
    </citation>
    <scope>NUCLEOTIDE SEQUENCE [LARGE SCALE GENOMIC DNA]</scope>
    <source>
        <strain evidence="3 4">135PIL107-10</strain>
    </source>
</reference>
<sequence>MTKEEYLQRLDMALVDVRPERRTEVIDYYRRRIELGFSYEKDVDEMVNYLGTPEEVAEKIIKEEQQPDPQPIKRKEPSPPSPPSPSSAGHAILVIGLMFFTLVIVLGPALGFAGAIIGFFSAAIALLFSGVMILFAEPIGALLQLDVNVAGLSGGEKWLTLIFASMLTVGLGLLFWAFSVWLGKGYLFVVKQYYHWMRKVVRGDSR</sequence>
<evidence type="ECO:0000313" key="3">
    <source>
        <dbReference type="EMBL" id="MEI5907408.1"/>
    </source>
</evidence>
<keyword evidence="2" id="KW-0472">Membrane</keyword>
<keyword evidence="4" id="KW-1185">Reference proteome</keyword>
<dbReference type="RefSeq" id="WP_336586846.1">
    <property type="nucleotide sequence ID" value="NZ_JBBAXC010000007.1"/>
</dbReference>
<dbReference type="Proteomes" id="UP001312865">
    <property type="component" value="Unassembled WGS sequence"/>
</dbReference>
<feature type="transmembrane region" description="Helical" evidence="2">
    <location>
        <begin position="87"/>
        <end position="106"/>
    </location>
</feature>
<keyword evidence="2" id="KW-1133">Transmembrane helix</keyword>
<dbReference type="Pfam" id="PF22564">
    <property type="entry name" value="HAAS"/>
    <property type="match status" value="1"/>
</dbReference>
<evidence type="ECO:0000256" key="2">
    <source>
        <dbReference type="SAM" id="Phobius"/>
    </source>
</evidence>
<evidence type="ECO:0000313" key="4">
    <source>
        <dbReference type="Proteomes" id="UP001312865"/>
    </source>
</evidence>
<feature type="transmembrane region" description="Helical" evidence="2">
    <location>
        <begin position="158"/>
        <end position="182"/>
    </location>
</feature>